<dbReference type="GO" id="GO:0005886">
    <property type="term" value="C:plasma membrane"/>
    <property type="evidence" value="ECO:0007669"/>
    <property type="project" value="UniProtKB-SubCell"/>
</dbReference>
<dbReference type="NCBIfam" id="TIGR02227">
    <property type="entry name" value="sigpep_I_bact"/>
    <property type="match status" value="1"/>
</dbReference>
<evidence type="ECO:0000259" key="9">
    <source>
        <dbReference type="Pfam" id="PF10502"/>
    </source>
</evidence>
<dbReference type="Gene3D" id="2.10.109.10">
    <property type="entry name" value="Umud Fragment, subunit A"/>
    <property type="match status" value="1"/>
</dbReference>
<organism evidence="10 11">
    <name type="scientific">Actinopolymorpha rutila</name>
    <dbReference type="NCBI Taxonomy" id="446787"/>
    <lineage>
        <taxon>Bacteria</taxon>
        <taxon>Bacillati</taxon>
        <taxon>Actinomycetota</taxon>
        <taxon>Actinomycetes</taxon>
        <taxon>Propionibacteriales</taxon>
        <taxon>Actinopolymorphaceae</taxon>
        <taxon>Actinopolymorpha</taxon>
    </lineage>
</organism>
<dbReference type="Pfam" id="PF10502">
    <property type="entry name" value="Peptidase_S26"/>
    <property type="match status" value="1"/>
</dbReference>
<evidence type="ECO:0000256" key="4">
    <source>
        <dbReference type="ARBA" id="ARBA00013208"/>
    </source>
</evidence>
<protein>
    <recommendedName>
        <fullName evidence="4 7">Signal peptidase I</fullName>
        <ecNumber evidence="4 7">3.4.21.89</ecNumber>
    </recommendedName>
</protein>
<dbReference type="InterPro" id="IPR000223">
    <property type="entry name" value="Pept_S26A_signal_pept_1"/>
</dbReference>
<reference evidence="10 11" key="1">
    <citation type="submission" date="2020-07" db="EMBL/GenBank/DDBJ databases">
        <title>Sequencing the genomes of 1000 actinobacteria strains.</title>
        <authorList>
            <person name="Klenk H.-P."/>
        </authorList>
    </citation>
    <scope>NUCLEOTIDE SEQUENCE [LARGE SCALE GENOMIC DNA]</scope>
    <source>
        <strain evidence="10 11">DSM 18448</strain>
    </source>
</reference>
<comment type="subcellular location">
    <subcellularLocation>
        <location evidence="2">Cell membrane</location>
        <topology evidence="2">Single-pass type II membrane protein</topology>
    </subcellularLocation>
    <subcellularLocation>
        <location evidence="7">Membrane</location>
        <topology evidence="7">Single-pass type II membrane protein</topology>
    </subcellularLocation>
</comment>
<dbReference type="Proteomes" id="UP000579605">
    <property type="component" value="Unassembled WGS sequence"/>
</dbReference>
<evidence type="ECO:0000256" key="3">
    <source>
        <dbReference type="ARBA" id="ARBA00009370"/>
    </source>
</evidence>
<evidence type="ECO:0000256" key="1">
    <source>
        <dbReference type="ARBA" id="ARBA00000677"/>
    </source>
</evidence>
<dbReference type="InterPro" id="IPR019758">
    <property type="entry name" value="Pept_S26A_signal_pept_1_CS"/>
</dbReference>
<sequence length="310" mass="33023">MDEREIAAGREPATGRASTVGSNDGSETSDARRNRGKERSFWRELPVLVVLALGLALLIKTFLVQAFYIPSESMENTLVPGDRVLVNKLSYRLGEIQRGDVIVFNGADSWESEVDLAPPSGSVQKLLHKMGELFGFSTVGEKDFIKRVIGLPGDHVVCCDKQNRVVVNGKPIAESGYLHPGDPPSASAFDIRVPADRLWVMGDHRSASADSRSHLGDPGGGTIPIDHVVGRAFVIVWPLDRVDLLTRPGAYGDAGLAGGPRAPAASTVSAAPLGSPLTDAVPVLAGAGVVFPLAGLRRGLLRRRRSRAGR</sequence>
<name>A0A852Z7Z8_9ACTN</name>
<feature type="transmembrane region" description="Helical" evidence="7">
    <location>
        <begin position="45"/>
        <end position="68"/>
    </location>
</feature>
<dbReference type="SUPFAM" id="SSF51306">
    <property type="entry name" value="LexA/Signal peptidase"/>
    <property type="match status" value="1"/>
</dbReference>
<keyword evidence="7" id="KW-0472">Membrane</keyword>
<keyword evidence="7" id="KW-0645">Protease</keyword>
<dbReference type="InterPro" id="IPR019533">
    <property type="entry name" value="Peptidase_S26"/>
</dbReference>
<evidence type="ECO:0000256" key="6">
    <source>
        <dbReference type="PIRSR" id="PIRSR600223-1"/>
    </source>
</evidence>
<dbReference type="RefSeq" id="WP_337795948.1">
    <property type="nucleotide sequence ID" value="NZ_BAAARR010000008.1"/>
</dbReference>
<evidence type="ECO:0000313" key="11">
    <source>
        <dbReference type="Proteomes" id="UP000579605"/>
    </source>
</evidence>
<feature type="active site" evidence="6">
    <location>
        <position position="73"/>
    </location>
</feature>
<feature type="domain" description="Peptidase S26" evidence="9">
    <location>
        <begin position="43"/>
        <end position="237"/>
    </location>
</feature>
<feature type="region of interest" description="Disordered" evidence="8">
    <location>
        <begin position="1"/>
        <end position="35"/>
    </location>
</feature>
<keyword evidence="7" id="KW-0812">Transmembrane</keyword>
<keyword evidence="7" id="KW-1133">Transmembrane helix</keyword>
<dbReference type="InterPro" id="IPR036286">
    <property type="entry name" value="LexA/Signal_pep-like_sf"/>
</dbReference>
<dbReference type="EMBL" id="JACBZH010000001">
    <property type="protein sequence ID" value="NYH89387.1"/>
    <property type="molecule type" value="Genomic_DNA"/>
</dbReference>
<keyword evidence="5 7" id="KW-0378">Hydrolase</keyword>
<keyword evidence="11" id="KW-1185">Reference proteome</keyword>
<evidence type="ECO:0000313" key="10">
    <source>
        <dbReference type="EMBL" id="NYH89387.1"/>
    </source>
</evidence>
<dbReference type="GO" id="GO:0006465">
    <property type="term" value="P:signal peptide processing"/>
    <property type="evidence" value="ECO:0007669"/>
    <property type="project" value="InterPro"/>
</dbReference>
<dbReference type="PANTHER" id="PTHR43390">
    <property type="entry name" value="SIGNAL PEPTIDASE I"/>
    <property type="match status" value="1"/>
</dbReference>
<dbReference type="EC" id="3.4.21.89" evidence="4 7"/>
<dbReference type="PRINTS" id="PR00727">
    <property type="entry name" value="LEADERPTASE"/>
</dbReference>
<dbReference type="PROSITE" id="PS00761">
    <property type="entry name" value="SPASE_I_3"/>
    <property type="match status" value="1"/>
</dbReference>
<dbReference type="AlphaFoldDB" id="A0A852Z7Z8"/>
<dbReference type="CDD" id="cd06530">
    <property type="entry name" value="S26_SPase_I"/>
    <property type="match status" value="1"/>
</dbReference>
<feature type="active site" evidence="6">
    <location>
        <position position="146"/>
    </location>
</feature>
<evidence type="ECO:0000256" key="2">
    <source>
        <dbReference type="ARBA" id="ARBA00004401"/>
    </source>
</evidence>
<comment type="catalytic activity">
    <reaction evidence="1 7">
        <text>Cleavage of hydrophobic, N-terminal signal or leader sequences from secreted and periplasmic proteins.</text>
        <dbReference type="EC" id="3.4.21.89"/>
    </reaction>
</comment>
<evidence type="ECO:0000256" key="8">
    <source>
        <dbReference type="SAM" id="MobiDB-lite"/>
    </source>
</evidence>
<feature type="compositionally biased region" description="Polar residues" evidence="8">
    <location>
        <begin position="16"/>
        <end position="28"/>
    </location>
</feature>
<dbReference type="GO" id="GO:0009003">
    <property type="term" value="F:signal peptidase activity"/>
    <property type="evidence" value="ECO:0007669"/>
    <property type="project" value="UniProtKB-EC"/>
</dbReference>
<proteinExistence type="inferred from homology"/>
<accession>A0A852Z7Z8</accession>
<gene>
    <name evidence="10" type="ORF">F4554_002025</name>
</gene>
<evidence type="ECO:0000256" key="7">
    <source>
        <dbReference type="RuleBase" id="RU362042"/>
    </source>
</evidence>
<dbReference type="GO" id="GO:0004252">
    <property type="term" value="F:serine-type endopeptidase activity"/>
    <property type="evidence" value="ECO:0007669"/>
    <property type="project" value="InterPro"/>
</dbReference>
<evidence type="ECO:0000256" key="5">
    <source>
        <dbReference type="ARBA" id="ARBA00022801"/>
    </source>
</evidence>
<comment type="caution">
    <text evidence="10">The sequence shown here is derived from an EMBL/GenBank/DDBJ whole genome shotgun (WGS) entry which is preliminary data.</text>
</comment>
<dbReference type="PANTHER" id="PTHR43390:SF1">
    <property type="entry name" value="CHLOROPLAST PROCESSING PEPTIDASE"/>
    <property type="match status" value="1"/>
</dbReference>
<comment type="similarity">
    <text evidence="3 7">Belongs to the peptidase S26 family.</text>
</comment>